<dbReference type="PANTHER" id="PTHR11552">
    <property type="entry name" value="GLUCOSE-METHANOL-CHOLINE GMC OXIDOREDUCTASE"/>
    <property type="match status" value="1"/>
</dbReference>
<evidence type="ECO:0000313" key="9">
    <source>
        <dbReference type="EMBL" id="KAK8727450.1"/>
    </source>
</evidence>
<dbReference type="PROSITE" id="PS00623">
    <property type="entry name" value="GMC_OXRED_1"/>
    <property type="match status" value="1"/>
</dbReference>
<dbReference type="GO" id="GO:0016614">
    <property type="term" value="F:oxidoreductase activity, acting on CH-OH group of donors"/>
    <property type="evidence" value="ECO:0007669"/>
    <property type="project" value="InterPro"/>
</dbReference>
<dbReference type="Proteomes" id="UP001445076">
    <property type="component" value="Unassembled WGS sequence"/>
</dbReference>
<feature type="binding site" evidence="5">
    <location>
        <position position="131"/>
    </location>
    <ligand>
        <name>FAD</name>
        <dbReference type="ChEBI" id="CHEBI:57692"/>
    </ligand>
</feature>
<evidence type="ECO:0000259" key="7">
    <source>
        <dbReference type="PROSITE" id="PS00623"/>
    </source>
</evidence>
<evidence type="ECO:0000259" key="8">
    <source>
        <dbReference type="PROSITE" id="PS00624"/>
    </source>
</evidence>
<feature type="domain" description="Glucose-methanol-choline oxidoreductase N-terminal" evidence="7">
    <location>
        <begin position="129"/>
        <end position="152"/>
    </location>
</feature>
<feature type="binding site" evidence="5">
    <location>
        <position position="267"/>
    </location>
    <ligand>
        <name>FAD</name>
        <dbReference type="ChEBI" id="CHEBI:57692"/>
    </ligand>
</feature>
<dbReference type="Pfam" id="PF05199">
    <property type="entry name" value="GMC_oxred_C"/>
    <property type="match status" value="1"/>
</dbReference>
<evidence type="ECO:0000256" key="4">
    <source>
        <dbReference type="ARBA" id="ARBA00022827"/>
    </source>
</evidence>
<dbReference type="Pfam" id="PF00732">
    <property type="entry name" value="GMC_oxred_N"/>
    <property type="match status" value="1"/>
</dbReference>
<comment type="cofactor">
    <cofactor evidence="1 5">
        <name>FAD</name>
        <dbReference type="ChEBI" id="CHEBI:57692"/>
    </cofactor>
</comment>
<protein>
    <recommendedName>
        <fullName evidence="7 8">Glucose-methanol-choline oxidoreductase N-terminal domain-containing protein</fullName>
    </recommendedName>
</protein>
<dbReference type="Gene3D" id="3.30.560.10">
    <property type="entry name" value="Glucose Oxidase, domain 3"/>
    <property type="match status" value="1"/>
</dbReference>
<name>A0AAW0WJI0_CHEQU</name>
<dbReference type="GO" id="GO:0050660">
    <property type="term" value="F:flavin adenine dinucleotide binding"/>
    <property type="evidence" value="ECO:0007669"/>
    <property type="project" value="InterPro"/>
</dbReference>
<dbReference type="InterPro" id="IPR012132">
    <property type="entry name" value="GMC_OxRdtase"/>
</dbReference>
<proteinExistence type="inferred from homology"/>
<dbReference type="EMBL" id="JARKIK010000075">
    <property type="protein sequence ID" value="KAK8727450.1"/>
    <property type="molecule type" value="Genomic_DNA"/>
</dbReference>
<dbReference type="SUPFAM" id="SSF54373">
    <property type="entry name" value="FAD-linked reductases, C-terminal domain"/>
    <property type="match status" value="1"/>
</dbReference>
<accession>A0AAW0WJI0</accession>
<organism evidence="9 10">
    <name type="scientific">Cherax quadricarinatus</name>
    <name type="common">Australian red claw crayfish</name>
    <dbReference type="NCBI Taxonomy" id="27406"/>
    <lineage>
        <taxon>Eukaryota</taxon>
        <taxon>Metazoa</taxon>
        <taxon>Ecdysozoa</taxon>
        <taxon>Arthropoda</taxon>
        <taxon>Crustacea</taxon>
        <taxon>Multicrustacea</taxon>
        <taxon>Malacostraca</taxon>
        <taxon>Eumalacostraca</taxon>
        <taxon>Eucarida</taxon>
        <taxon>Decapoda</taxon>
        <taxon>Pleocyemata</taxon>
        <taxon>Astacidea</taxon>
        <taxon>Parastacoidea</taxon>
        <taxon>Parastacidae</taxon>
        <taxon>Cherax</taxon>
    </lineage>
</organism>
<evidence type="ECO:0000256" key="1">
    <source>
        <dbReference type="ARBA" id="ARBA00001974"/>
    </source>
</evidence>
<sequence>VDLNGVRDTVIGATTVALLPVLRLLLVSVFPEAGQEQYALNGPLSAQYDFIIVGGGTAGCILAARLSEVPEWRVLLLEAGGPPPLESNVPAFLPISYIPGYTEDWGYSTVPQKYSSQNFANHAARQPQGRVLGGGSTVNGMMYVRGNRRDFDRWAAWGNPGWDYLSVLPYFIKAEDYRGEVQQTEAFHGRSGPIGVTPGPMTPLTRAFIQGGQELGYPVIDYNGPEQLGFSVTYFSIKDGVRSSTAREYLKPANKRPNLHILHSATVHRVIFRDKRAVGVRFEYNKKMLTVGALREVIMSAGPVASPKLLMLSGVGPKEHLQQHKLKVVADIPGVGQNVHDHVEILGLSWLGVKGTSSLGLLETFNPIAIKQHRATRQGPVGAAPLNFLNAWVKVSQEGDPLWPDMQLFFNGATIAYDKGTINSGFWGFDKKKFKEYMGEILGREGFCIRPILGLPKSRGTITLKSTNVHDHPNIDPQLLSHPDDVKALVKGIKVALAMGNTSAFIHNFGAKFYDKPLPGCTGEIYGSDSYWVCYVRHMSTTFYHLTGGCKMAPASDPYGVVDHTLRVRGVGGLRVVDASIMPFITNGNTNAPTIMIAEKGSDMIKQEWKRSAGLNI</sequence>
<dbReference type="SUPFAM" id="SSF51905">
    <property type="entry name" value="FAD/NAD(P)-binding domain"/>
    <property type="match status" value="1"/>
</dbReference>
<keyword evidence="3 6" id="KW-0285">Flavoprotein</keyword>
<dbReference type="Gene3D" id="3.50.50.60">
    <property type="entry name" value="FAD/NAD(P)-binding domain"/>
    <property type="match status" value="1"/>
</dbReference>
<dbReference type="InterPro" id="IPR007867">
    <property type="entry name" value="GMC_OxRtase_C"/>
</dbReference>
<dbReference type="PROSITE" id="PS00624">
    <property type="entry name" value="GMC_OXRED_2"/>
    <property type="match status" value="1"/>
</dbReference>
<evidence type="ECO:0000256" key="5">
    <source>
        <dbReference type="PIRSR" id="PIRSR000137-2"/>
    </source>
</evidence>
<dbReference type="PANTHER" id="PTHR11552:SF147">
    <property type="entry name" value="CHOLINE DEHYDROGENASE, MITOCHONDRIAL"/>
    <property type="match status" value="1"/>
</dbReference>
<evidence type="ECO:0000256" key="6">
    <source>
        <dbReference type="RuleBase" id="RU003968"/>
    </source>
</evidence>
<keyword evidence="10" id="KW-1185">Reference proteome</keyword>
<feature type="domain" description="Glucose-methanol-choline oxidoreductase N-terminal" evidence="8">
    <location>
        <begin position="302"/>
        <end position="316"/>
    </location>
</feature>
<dbReference type="InterPro" id="IPR000172">
    <property type="entry name" value="GMC_OxRdtase_N"/>
</dbReference>
<keyword evidence="4 5" id="KW-0274">FAD</keyword>
<evidence type="ECO:0000256" key="2">
    <source>
        <dbReference type="ARBA" id="ARBA00010790"/>
    </source>
</evidence>
<evidence type="ECO:0000313" key="10">
    <source>
        <dbReference type="Proteomes" id="UP001445076"/>
    </source>
</evidence>
<comment type="similarity">
    <text evidence="2 6">Belongs to the GMC oxidoreductase family.</text>
</comment>
<reference evidence="9 10" key="1">
    <citation type="journal article" date="2024" name="BMC Genomics">
        <title>Genome assembly of redclaw crayfish (Cherax quadricarinatus) provides insights into its immune adaptation and hypoxia tolerance.</title>
        <authorList>
            <person name="Liu Z."/>
            <person name="Zheng J."/>
            <person name="Li H."/>
            <person name="Fang K."/>
            <person name="Wang S."/>
            <person name="He J."/>
            <person name="Zhou D."/>
            <person name="Weng S."/>
            <person name="Chi M."/>
            <person name="Gu Z."/>
            <person name="He J."/>
            <person name="Li F."/>
            <person name="Wang M."/>
        </authorList>
    </citation>
    <scope>NUCLEOTIDE SEQUENCE [LARGE SCALE GENOMIC DNA]</scope>
    <source>
        <strain evidence="9">ZL_2023a</strain>
    </source>
</reference>
<dbReference type="InterPro" id="IPR036188">
    <property type="entry name" value="FAD/NAD-bd_sf"/>
</dbReference>
<gene>
    <name evidence="9" type="ORF">OTU49_009561</name>
</gene>
<dbReference type="AlphaFoldDB" id="A0AAW0WJI0"/>
<comment type="caution">
    <text evidence="9">The sequence shown here is derived from an EMBL/GenBank/DDBJ whole genome shotgun (WGS) entry which is preliminary data.</text>
</comment>
<evidence type="ECO:0000256" key="3">
    <source>
        <dbReference type="ARBA" id="ARBA00022630"/>
    </source>
</evidence>
<feature type="non-terminal residue" evidence="9">
    <location>
        <position position="1"/>
    </location>
</feature>
<dbReference type="PIRSF" id="PIRSF000137">
    <property type="entry name" value="Alcohol_oxidase"/>
    <property type="match status" value="1"/>
</dbReference>